<evidence type="ECO:0000313" key="1">
    <source>
        <dbReference type="EMBL" id="MDU9693449.1"/>
    </source>
</evidence>
<reference evidence="1" key="1">
    <citation type="journal article" date="2022" name="J Environ Chem Eng">
        <title>Biodegradation of petroleum oil using a constructed nonpathogenic and heavy metal-tolerant bacterial consortium isolated from marine sponges.</title>
        <authorList>
            <person name="Dechsakulwatana C."/>
            <person name="Rungsihiranrut A."/>
            <person name="Muangchinda C."/>
            <person name="Ningthoujam R."/>
            <person name="Klankeo P."/>
            <person name="Pinyakong O."/>
        </authorList>
    </citation>
    <scope>NUCLEOTIDE SEQUENCE</scope>
    <source>
        <strain evidence="1">TL01-2</strain>
    </source>
</reference>
<sequence length="96" mass="12369">MNIDSKELLLWEIKQDRKIAEKFFEKKRKTKLPYEKKMYEKKRKQLGNRHFFKKEDVWVKKAIQKKFRRKWKEERNRGNWHRPVNREYHTYGWITW</sequence>
<name>A0AAX6NCA7_PRIAR</name>
<dbReference type="EMBL" id="JAPTGD010000002">
    <property type="protein sequence ID" value="MDU9693449.1"/>
    <property type="molecule type" value="Genomic_DNA"/>
</dbReference>
<gene>
    <name evidence="1" type="ORF">O0Q50_19940</name>
</gene>
<dbReference type="RefSeq" id="WP_316910676.1">
    <property type="nucleotide sequence ID" value="NZ_JAPTGD010000002.1"/>
</dbReference>
<reference evidence="1" key="2">
    <citation type="submission" date="2022-12" db="EMBL/GenBank/DDBJ databases">
        <authorList>
            <person name="Dechsakulwatana C."/>
            <person name="Rungsihiranrut A."/>
            <person name="Muangchinda C."/>
            <person name="Ningthoujam R."/>
            <person name="Klankeo P."/>
            <person name="Pinyakong O."/>
        </authorList>
    </citation>
    <scope>NUCLEOTIDE SEQUENCE</scope>
    <source>
        <strain evidence="1">TL01-2</strain>
    </source>
</reference>
<organism evidence="1 2">
    <name type="scientific">Priestia aryabhattai</name>
    <name type="common">Bacillus aryabhattai</name>
    <dbReference type="NCBI Taxonomy" id="412384"/>
    <lineage>
        <taxon>Bacteria</taxon>
        <taxon>Bacillati</taxon>
        <taxon>Bacillota</taxon>
        <taxon>Bacilli</taxon>
        <taxon>Bacillales</taxon>
        <taxon>Bacillaceae</taxon>
        <taxon>Priestia</taxon>
    </lineage>
</organism>
<evidence type="ECO:0000313" key="2">
    <source>
        <dbReference type="Proteomes" id="UP001269400"/>
    </source>
</evidence>
<protein>
    <submittedName>
        <fullName evidence="1">Uncharacterized protein</fullName>
    </submittedName>
</protein>
<comment type="caution">
    <text evidence="1">The sequence shown here is derived from an EMBL/GenBank/DDBJ whole genome shotgun (WGS) entry which is preliminary data.</text>
</comment>
<dbReference type="AlphaFoldDB" id="A0AAX6NCA7"/>
<dbReference type="Proteomes" id="UP001269400">
    <property type="component" value="Unassembled WGS sequence"/>
</dbReference>
<accession>A0AAX6NCA7</accession>
<proteinExistence type="predicted"/>